<dbReference type="Pfam" id="PF00156">
    <property type="entry name" value="Pribosyltran"/>
    <property type="match status" value="1"/>
</dbReference>
<dbReference type="InterPro" id="IPR000836">
    <property type="entry name" value="PRTase_dom"/>
</dbReference>
<comment type="caution">
    <text evidence="2">The sequence shown here is derived from an EMBL/GenBank/DDBJ whole genome shotgun (WGS) entry which is preliminary data.</text>
</comment>
<dbReference type="EMBL" id="DWUU01000022">
    <property type="protein sequence ID" value="HJD42038.1"/>
    <property type="molecule type" value="Genomic_DNA"/>
</dbReference>
<reference evidence="2" key="2">
    <citation type="submission" date="2021-04" db="EMBL/GenBank/DDBJ databases">
        <authorList>
            <person name="Gilroy R."/>
        </authorList>
    </citation>
    <scope>NUCLEOTIDE SEQUENCE</scope>
    <source>
        <strain evidence="2">ChiBcec15-3976</strain>
    </source>
</reference>
<dbReference type="InterPro" id="IPR029057">
    <property type="entry name" value="PRTase-like"/>
</dbReference>
<evidence type="ECO:0000259" key="1">
    <source>
        <dbReference type="Pfam" id="PF00156"/>
    </source>
</evidence>
<organism evidence="2 3">
    <name type="scientific">Candidatus Mediterraneibacter quadrami</name>
    <dbReference type="NCBI Taxonomy" id="2838684"/>
    <lineage>
        <taxon>Bacteria</taxon>
        <taxon>Bacillati</taxon>
        <taxon>Bacillota</taxon>
        <taxon>Clostridia</taxon>
        <taxon>Lachnospirales</taxon>
        <taxon>Lachnospiraceae</taxon>
        <taxon>Mediterraneibacter</taxon>
    </lineage>
</organism>
<evidence type="ECO:0000313" key="3">
    <source>
        <dbReference type="Proteomes" id="UP000823909"/>
    </source>
</evidence>
<dbReference type="AlphaFoldDB" id="A0A9D2RFG3"/>
<reference evidence="2" key="1">
    <citation type="journal article" date="2021" name="PeerJ">
        <title>Extensive microbial diversity within the chicken gut microbiome revealed by metagenomics and culture.</title>
        <authorList>
            <person name="Gilroy R."/>
            <person name="Ravi A."/>
            <person name="Getino M."/>
            <person name="Pursley I."/>
            <person name="Horton D.L."/>
            <person name="Alikhan N.F."/>
            <person name="Baker D."/>
            <person name="Gharbi K."/>
            <person name="Hall N."/>
            <person name="Watson M."/>
            <person name="Adriaenssens E.M."/>
            <person name="Foster-Nyarko E."/>
            <person name="Jarju S."/>
            <person name="Secka A."/>
            <person name="Antonio M."/>
            <person name="Oren A."/>
            <person name="Chaudhuri R.R."/>
            <person name="La Ragione R."/>
            <person name="Hildebrand F."/>
            <person name="Pallen M.J."/>
        </authorList>
    </citation>
    <scope>NUCLEOTIDE SEQUENCE</scope>
    <source>
        <strain evidence="2">ChiBcec15-3976</strain>
    </source>
</reference>
<dbReference type="Proteomes" id="UP000823909">
    <property type="component" value="Unassembled WGS sequence"/>
</dbReference>
<gene>
    <name evidence="2" type="ORF">H9910_03375</name>
</gene>
<protein>
    <recommendedName>
        <fullName evidence="1">Phosphoribosyltransferase domain-containing protein</fullName>
    </recommendedName>
</protein>
<dbReference type="CDD" id="cd06223">
    <property type="entry name" value="PRTases_typeI"/>
    <property type="match status" value="1"/>
</dbReference>
<sequence length="288" mass="33571">MDYRFERKRSDFWIIVHEREQQDYNISVNEKYTGIISHFCPDIVACSPTKWKQSKTREGMCNLWIPENRYNPEAMDKFLKWGEEAVNNVLWIGLNKNIRGNFDRELDYCIASDFNIVYGEDRTEAGEAEYRLKYHSAELTDDEWNKYRDVIRNRMSACCKYIPVDNGESWCVSPMPATESGKEKFAWKMAEKISGQLELPFVEPVLRVSKPEMKQLSAAERIEVWNKIYEDNGVALEGKPLGENVIVVDDLYQSGTTMWEYARYLKSLGVKCVFGIVCVKSLRDSDNI</sequence>
<feature type="domain" description="Phosphoribosyltransferase" evidence="1">
    <location>
        <begin position="189"/>
        <end position="274"/>
    </location>
</feature>
<evidence type="ECO:0000313" key="2">
    <source>
        <dbReference type="EMBL" id="HJD42038.1"/>
    </source>
</evidence>
<name>A0A9D2RFG3_9FIRM</name>
<accession>A0A9D2RFG3</accession>
<dbReference type="SUPFAM" id="SSF53271">
    <property type="entry name" value="PRTase-like"/>
    <property type="match status" value="1"/>
</dbReference>
<proteinExistence type="predicted"/>
<dbReference type="Gene3D" id="3.40.50.2020">
    <property type="match status" value="1"/>
</dbReference>